<dbReference type="GO" id="GO:0005634">
    <property type="term" value="C:nucleus"/>
    <property type="evidence" value="ECO:0007669"/>
    <property type="project" value="TreeGrafter"/>
</dbReference>
<accession>A0AAW1GQD6</accession>
<dbReference type="PANTHER" id="PTHR23068:SF25">
    <property type="entry name" value="DNA (CYTOSINE-5)-METHYLTRANSFERASE DRM2"/>
    <property type="match status" value="1"/>
</dbReference>
<evidence type="ECO:0000313" key="1">
    <source>
        <dbReference type="EMBL" id="KAK9665936.1"/>
    </source>
</evidence>
<dbReference type="AlphaFoldDB" id="A0AAW1GQD6"/>
<keyword evidence="2" id="KW-1185">Reference proteome</keyword>
<dbReference type="GO" id="GO:0003886">
    <property type="term" value="F:DNA (cytosine-5-)-methyltransferase activity"/>
    <property type="evidence" value="ECO:0007669"/>
    <property type="project" value="TreeGrafter"/>
</dbReference>
<sequence length="125" mass="14769">MANMVNKREERCLGMICQRKTKKQISRRKSQSVFQNRKRGYIHNNLPIENRYPLLPMPPRTVNKALPLTKRWWLRWDTRTKLNCLQACVGSAKLTERIRKAKEQHDGDQFLSCGHQNNKLRGVVL</sequence>
<comment type="caution">
    <text evidence="1">The sequence shown here is derived from an EMBL/GenBank/DDBJ whole genome shotgun (WGS) entry which is preliminary data.</text>
</comment>
<evidence type="ECO:0008006" key="3">
    <source>
        <dbReference type="Google" id="ProtNLM"/>
    </source>
</evidence>
<dbReference type="InterPro" id="IPR050390">
    <property type="entry name" value="C5-Methyltransferase"/>
</dbReference>
<evidence type="ECO:0000313" key="2">
    <source>
        <dbReference type="Proteomes" id="UP001443914"/>
    </source>
</evidence>
<gene>
    <name evidence="1" type="ORF">RND81_14G147300</name>
</gene>
<organism evidence="1 2">
    <name type="scientific">Saponaria officinalis</name>
    <name type="common">Common soapwort</name>
    <name type="synonym">Lychnis saponaria</name>
    <dbReference type="NCBI Taxonomy" id="3572"/>
    <lineage>
        <taxon>Eukaryota</taxon>
        <taxon>Viridiplantae</taxon>
        <taxon>Streptophyta</taxon>
        <taxon>Embryophyta</taxon>
        <taxon>Tracheophyta</taxon>
        <taxon>Spermatophyta</taxon>
        <taxon>Magnoliopsida</taxon>
        <taxon>eudicotyledons</taxon>
        <taxon>Gunneridae</taxon>
        <taxon>Pentapetalae</taxon>
        <taxon>Caryophyllales</taxon>
        <taxon>Caryophyllaceae</taxon>
        <taxon>Caryophylleae</taxon>
        <taxon>Saponaria</taxon>
    </lineage>
</organism>
<dbReference type="EMBL" id="JBDFQZ010000014">
    <property type="protein sequence ID" value="KAK9665936.1"/>
    <property type="molecule type" value="Genomic_DNA"/>
</dbReference>
<dbReference type="Proteomes" id="UP001443914">
    <property type="component" value="Unassembled WGS sequence"/>
</dbReference>
<protein>
    <recommendedName>
        <fullName evidence="3">Ribosomal protein S14</fullName>
    </recommendedName>
</protein>
<reference evidence="1" key="1">
    <citation type="submission" date="2024-03" db="EMBL/GenBank/DDBJ databases">
        <title>WGS assembly of Saponaria officinalis var. Norfolk2.</title>
        <authorList>
            <person name="Jenkins J."/>
            <person name="Shu S."/>
            <person name="Grimwood J."/>
            <person name="Barry K."/>
            <person name="Goodstein D."/>
            <person name="Schmutz J."/>
            <person name="Leebens-Mack J."/>
            <person name="Osbourn A."/>
        </authorList>
    </citation>
    <scope>NUCLEOTIDE SEQUENCE [LARGE SCALE GENOMIC DNA]</scope>
    <source>
        <strain evidence="1">JIC</strain>
    </source>
</reference>
<proteinExistence type="predicted"/>
<name>A0AAW1GQD6_SAPOF</name>
<dbReference type="PANTHER" id="PTHR23068">
    <property type="entry name" value="DNA CYTOSINE-5- -METHYLTRANSFERASE 3-RELATED"/>
    <property type="match status" value="1"/>
</dbReference>